<reference evidence="6" key="1">
    <citation type="submission" date="2018-05" db="EMBL/GenBank/DDBJ databases">
        <authorList>
            <person name="Lanie J.A."/>
            <person name="Ng W.-L."/>
            <person name="Kazmierczak K.M."/>
            <person name="Andrzejewski T.M."/>
            <person name="Davidsen T.M."/>
            <person name="Wayne K.J."/>
            <person name="Tettelin H."/>
            <person name="Glass J.I."/>
            <person name="Rusch D."/>
            <person name="Podicherti R."/>
            <person name="Tsui H.-C.T."/>
            <person name="Winkler M.E."/>
        </authorList>
    </citation>
    <scope>NUCLEOTIDE SEQUENCE</scope>
    <source>
        <strain evidence="6">ZC4RG45</strain>
    </source>
</reference>
<dbReference type="SUPFAM" id="SSF64288">
    <property type="entry name" value="Chorismate lyase-like"/>
    <property type="match status" value="1"/>
</dbReference>
<dbReference type="InterPro" id="IPR000524">
    <property type="entry name" value="Tscrpt_reg_HTH_GntR"/>
</dbReference>
<dbReference type="InterPro" id="IPR028978">
    <property type="entry name" value="Chorismate_lyase_/UTRA_dom_sf"/>
</dbReference>
<dbReference type="Gene3D" id="3.40.1410.10">
    <property type="entry name" value="Chorismate lyase-like"/>
    <property type="match status" value="1"/>
</dbReference>
<accession>A0A2W4LJS8</accession>
<dbReference type="InterPro" id="IPR036388">
    <property type="entry name" value="WH-like_DNA-bd_sf"/>
</dbReference>
<keyword evidence="2" id="KW-0238">DNA-binding</keyword>
<dbReference type="EMBL" id="QGUI02000099">
    <property type="protein sequence ID" value="MFO7192442.1"/>
    <property type="molecule type" value="Genomic_DNA"/>
</dbReference>
<dbReference type="Proteomes" id="UP000249324">
    <property type="component" value="Unassembled WGS sequence"/>
</dbReference>
<comment type="caution">
    <text evidence="6">The sequence shown here is derived from an EMBL/GenBank/DDBJ whole genome shotgun (WGS) entry which is preliminary data.</text>
</comment>
<dbReference type="CDD" id="cd07377">
    <property type="entry name" value="WHTH_GntR"/>
    <property type="match status" value="1"/>
</dbReference>
<name>A0A2W4LJS8_9PSEU</name>
<dbReference type="InterPro" id="IPR036390">
    <property type="entry name" value="WH_DNA-bd_sf"/>
</dbReference>
<dbReference type="Gene3D" id="1.10.10.10">
    <property type="entry name" value="Winged helix-like DNA-binding domain superfamily/Winged helix DNA-binding domain"/>
    <property type="match status" value="1"/>
</dbReference>
<dbReference type="PANTHER" id="PTHR44846:SF17">
    <property type="entry name" value="GNTR-FAMILY TRANSCRIPTIONAL REGULATOR"/>
    <property type="match status" value="1"/>
</dbReference>
<reference evidence="5" key="4">
    <citation type="submission" date="2023-08" db="EMBL/GenBank/DDBJ databases">
        <authorList>
            <person name="Guima S.E.S."/>
            <person name="Martins L.F."/>
            <person name="Silva A.M."/>
            <person name="Setubal J.C."/>
        </authorList>
    </citation>
    <scope>NUCLEOTIDE SEQUENCE</scope>
    <source>
        <strain evidence="5">ZC4RG45</strain>
    </source>
</reference>
<dbReference type="PROSITE" id="PS50949">
    <property type="entry name" value="HTH_GNTR"/>
    <property type="match status" value="1"/>
</dbReference>
<evidence type="ECO:0000313" key="6">
    <source>
        <dbReference type="EMBL" id="PZN01460.1"/>
    </source>
</evidence>
<dbReference type="Pfam" id="PF07702">
    <property type="entry name" value="UTRA"/>
    <property type="match status" value="1"/>
</dbReference>
<dbReference type="SMART" id="SM00866">
    <property type="entry name" value="UTRA"/>
    <property type="match status" value="1"/>
</dbReference>
<organism evidence="6">
    <name type="scientific">Thermocrispum agreste</name>
    <dbReference type="NCBI Taxonomy" id="37925"/>
    <lineage>
        <taxon>Bacteria</taxon>
        <taxon>Bacillati</taxon>
        <taxon>Actinomycetota</taxon>
        <taxon>Actinomycetes</taxon>
        <taxon>Pseudonocardiales</taxon>
        <taxon>Pseudonocardiaceae</taxon>
        <taxon>Thermocrispum</taxon>
    </lineage>
</organism>
<feature type="domain" description="HTH gntR-type" evidence="4">
    <location>
        <begin position="8"/>
        <end position="76"/>
    </location>
</feature>
<dbReference type="SMART" id="SM00345">
    <property type="entry name" value="HTH_GNTR"/>
    <property type="match status" value="1"/>
</dbReference>
<sequence length="250" mass="26488">MTNDERAAPPYLQIAGAIREKIVSGELKDGDRVPSARQIMREWGVALATANKVHSALRADGLVRAVPGVGTVVDTKGMHPHAADRSLTVVRTGKIYPDGHYARIRSVELVPAPERVADALGTAEGAIVIRRARTTYRPGDVPVATSVSWFDGALAPHAPRLLEAERIPQGTFAYVAQQTGRELAKVYTQLAASSADSAAAEQLGVAPGSPVLVSRDRFVDALGGVIEYGESTALADQWVFVESSAAKDGQ</sequence>
<evidence type="ECO:0000313" key="5">
    <source>
        <dbReference type="EMBL" id="MFO7192442.1"/>
    </source>
</evidence>
<dbReference type="EMBL" id="QGUI01000012">
    <property type="protein sequence ID" value="PZN01460.1"/>
    <property type="molecule type" value="Genomic_DNA"/>
</dbReference>
<keyword evidence="3" id="KW-0804">Transcription</keyword>
<keyword evidence="1" id="KW-0805">Transcription regulation</keyword>
<dbReference type="GO" id="GO:0003700">
    <property type="term" value="F:DNA-binding transcription factor activity"/>
    <property type="evidence" value="ECO:0007669"/>
    <property type="project" value="InterPro"/>
</dbReference>
<gene>
    <name evidence="6" type="ORF">DIU77_00625</name>
    <name evidence="5" type="ORF">DIU77_009405</name>
</gene>
<evidence type="ECO:0000313" key="7">
    <source>
        <dbReference type="Proteomes" id="UP000249324"/>
    </source>
</evidence>
<dbReference type="STRING" id="1111738.GCA_000427905_01294"/>
<reference evidence="5 7" key="3">
    <citation type="journal article" date="2021" name="BMC Genomics">
        <title>Genome-resolved metagenome and metatranscriptome analyses of thermophilic composting reveal key bacterial players and their metabolic interactions.</title>
        <authorList>
            <person name="Braga L.P.P."/>
            <person name="Pereira R.V."/>
            <person name="Martins L.F."/>
            <person name="Moura L.M.S."/>
            <person name="Sanchez F.B."/>
            <person name="Patane J.S.L."/>
            <person name="da Silva A.M."/>
            <person name="Setubal J.C."/>
        </authorList>
    </citation>
    <scope>NUCLEOTIDE SEQUENCE [LARGE SCALE GENOMIC DNA]</scope>
    <source>
        <strain evidence="5">ZC4RG45</strain>
    </source>
</reference>
<dbReference type="GO" id="GO:0003677">
    <property type="term" value="F:DNA binding"/>
    <property type="evidence" value="ECO:0007669"/>
    <property type="project" value="UniProtKB-KW"/>
</dbReference>
<dbReference type="AlphaFoldDB" id="A0A2W4LJS8"/>
<proteinExistence type="predicted"/>
<dbReference type="InterPro" id="IPR050679">
    <property type="entry name" value="Bact_HTH_transcr_reg"/>
</dbReference>
<dbReference type="GO" id="GO:0045892">
    <property type="term" value="P:negative regulation of DNA-templated transcription"/>
    <property type="evidence" value="ECO:0007669"/>
    <property type="project" value="TreeGrafter"/>
</dbReference>
<dbReference type="Pfam" id="PF00392">
    <property type="entry name" value="GntR"/>
    <property type="match status" value="1"/>
</dbReference>
<evidence type="ECO:0000256" key="1">
    <source>
        <dbReference type="ARBA" id="ARBA00023015"/>
    </source>
</evidence>
<evidence type="ECO:0000256" key="2">
    <source>
        <dbReference type="ARBA" id="ARBA00023125"/>
    </source>
</evidence>
<dbReference type="InterPro" id="IPR011663">
    <property type="entry name" value="UTRA"/>
</dbReference>
<dbReference type="SUPFAM" id="SSF46785">
    <property type="entry name" value="Winged helix' DNA-binding domain"/>
    <property type="match status" value="1"/>
</dbReference>
<protein>
    <submittedName>
        <fullName evidence="6">GntR family transcriptional regulator</fullName>
    </submittedName>
</protein>
<dbReference type="PANTHER" id="PTHR44846">
    <property type="entry name" value="MANNOSYL-D-GLYCERATE TRANSPORT/METABOLISM SYSTEM REPRESSOR MNGR-RELATED"/>
    <property type="match status" value="1"/>
</dbReference>
<reference evidence="5" key="2">
    <citation type="submission" date="2018-05" db="EMBL/GenBank/DDBJ databases">
        <authorList>
            <person name="Moura L."/>
            <person name="Setubal J.C."/>
        </authorList>
    </citation>
    <scope>NUCLEOTIDE SEQUENCE</scope>
    <source>
        <strain evidence="5">ZC4RG45</strain>
    </source>
</reference>
<evidence type="ECO:0000256" key="3">
    <source>
        <dbReference type="ARBA" id="ARBA00023163"/>
    </source>
</evidence>
<evidence type="ECO:0000259" key="4">
    <source>
        <dbReference type="PROSITE" id="PS50949"/>
    </source>
</evidence>